<dbReference type="GO" id="GO:0010134">
    <property type="term" value="P:sulfate assimilation via adenylyl sulfate reduction"/>
    <property type="evidence" value="ECO:0007669"/>
    <property type="project" value="TreeGrafter"/>
</dbReference>
<dbReference type="AlphaFoldDB" id="I3C6G3"/>
<evidence type="ECO:0000256" key="6">
    <source>
        <dbReference type="HAMAP-Rule" id="MF_00065"/>
    </source>
</evidence>
<comment type="catalytic activity">
    <reaction evidence="1 6 7">
        <text>adenosine 5'-phosphosulfate + ATP = 3'-phosphoadenylyl sulfate + ADP + H(+)</text>
        <dbReference type="Rhea" id="RHEA:24152"/>
        <dbReference type="ChEBI" id="CHEBI:15378"/>
        <dbReference type="ChEBI" id="CHEBI:30616"/>
        <dbReference type="ChEBI" id="CHEBI:58243"/>
        <dbReference type="ChEBI" id="CHEBI:58339"/>
        <dbReference type="ChEBI" id="CHEBI:456216"/>
        <dbReference type="EC" id="2.7.1.25"/>
    </reaction>
</comment>
<dbReference type="GO" id="GO:0004781">
    <property type="term" value="F:sulfate adenylyltransferase (ATP) activity"/>
    <property type="evidence" value="ECO:0007669"/>
    <property type="project" value="TreeGrafter"/>
</dbReference>
<dbReference type="GO" id="GO:0019379">
    <property type="term" value="P:sulfate assimilation, phosphoadenylyl sulfate reduction by phosphoadenylyl-sulfate reductase (thioredoxin)"/>
    <property type="evidence" value="ECO:0007669"/>
    <property type="project" value="TreeGrafter"/>
</dbReference>
<feature type="active site" description="Phosphoserine intermediate" evidence="6">
    <location>
        <position position="106"/>
    </location>
</feature>
<dbReference type="GO" id="GO:0005524">
    <property type="term" value="F:ATP binding"/>
    <property type="evidence" value="ECO:0007669"/>
    <property type="project" value="UniProtKB-UniRule"/>
</dbReference>
<evidence type="ECO:0000256" key="7">
    <source>
        <dbReference type="RuleBase" id="RU004347"/>
    </source>
</evidence>
<dbReference type="InterPro" id="IPR027417">
    <property type="entry name" value="P-loop_NTPase"/>
</dbReference>
<dbReference type="Gene3D" id="3.40.50.300">
    <property type="entry name" value="P-loop containing nucleotide triphosphate hydrolases"/>
    <property type="match status" value="1"/>
</dbReference>
<dbReference type="NCBIfam" id="TIGR00455">
    <property type="entry name" value="apsK"/>
    <property type="match status" value="1"/>
</dbReference>
<dbReference type="GO" id="GO:0005737">
    <property type="term" value="C:cytoplasm"/>
    <property type="evidence" value="ECO:0007669"/>
    <property type="project" value="TreeGrafter"/>
</dbReference>
<dbReference type="EC" id="2.7.1.25" evidence="2 6"/>
<gene>
    <name evidence="6" type="primary">cysC</name>
    <name evidence="9" type="ORF">JoomaDRAFT_2218</name>
</gene>
<evidence type="ECO:0000256" key="3">
    <source>
        <dbReference type="ARBA" id="ARBA00022679"/>
    </source>
</evidence>
<comment type="function">
    <text evidence="6 7">Catalyzes the synthesis of activated sulfate.</text>
</comment>
<dbReference type="PANTHER" id="PTHR42700:SF1">
    <property type="entry name" value="SULFATE ADENYLYLTRANSFERASE"/>
    <property type="match status" value="1"/>
</dbReference>
<dbReference type="OrthoDB" id="9804504at2"/>
<organism evidence="9 10">
    <name type="scientific">Galbibacter orientalis DSM 19592</name>
    <dbReference type="NCBI Taxonomy" id="926559"/>
    <lineage>
        <taxon>Bacteria</taxon>
        <taxon>Pseudomonadati</taxon>
        <taxon>Bacteroidota</taxon>
        <taxon>Flavobacteriia</taxon>
        <taxon>Flavobacteriales</taxon>
        <taxon>Flavobacteriaceae</taxon>
        <taxon>Galbibacter</taxon>
    </lineage>
</organism>
<evidence type="ECO:0000259" key="8">
    <source>
        <dbReference type="Pfam" id="PF01583"/>
    </source>
</evidence>
<comment type="pathway">
    <text evidence="6 7">Sulfur metabolism; hydrogen sulfide biosynthesis; sulfite from sulfate: step 2/3.</text>
</comment>
<comment type="similarity">
    <text evidence="6 7">Belongs to the APS kinase family.</text>
</comment>
<sequence>MEPNIFPYKFNITQSDRNLLNKHNSLLVWFTGLSGSGKSTVADALEQKLYSEKIRTFILDGDNMRGRLCKGLDFSEEDRAENIRRVAETANLLLKSGAVVLASFVSPYKKDREYVEKTIKPNIFVEVYMNIGLDICKKRDKKGLYKLAESGELKNLTGVNAPYEAPENADVEITESDSVDGAVEKIYLEIKDKLYQF</sequence>
<dbReference type="STRING" id="926559.JoomaDRAFT_2218"/>
<feature type="domain" description="APS kinase" evidence="8">
    <location>
        <begin position="25"/>
        <end position="173"/>
    </location>
</feature>
<feature type="binding site" evidence="6">
    <location>
        <begin position="32"/>
        <end position="39"/>
    </location>
    <ligand>
        <name>ATP</name>
        <dbReference type="ChEBI" id="CHEBI:30616"/>
    </ligand>
</feature>
<proteinExistence type="inferred from homology"/>
<protein>
    <recommendedName>
        <fullName evidence="2 6">Adenylyl-sulfate kinase</fullName>
        <ecNumber evidence="2 6">2.7.1.25</ecNumber>
    </recommendedName>
    <alternativeName>
        <fullName evidence="6">APS kinase</fullName>
    </alternativeName>
    <alternativeName>
        <fullName evidence="6">ATP adenosine-5'-phosphosulfate 3'-phosphotransferase</fullName>
    </alternativeName>
    <alternativeName>
        <fullName evidence="6">Adenosine-5'-phosphosulfate kinase</fullName>
    </alternativeName>
</protein>
<dbReference type="PANTHER" id="PTHR42700">
    <property type="entry name" value="SULFATE ADENYLYLTRANSFERASE"/>
    <property type="match status" value="1"/>
</dbReference>
<evidence type="ECO:0000313" key="9">
    <source>
        <dbReference type="EMBL" id="EIJ39206.1"/>
    </source>
</evidence>
<dbReference type="InterPro" id="IPR002891">
    <property type="entry name" value="APS"/>
</dbReference>
<dbReference type="RefSeq" id="WP_008612584.1">
    <property type="nucleotide sequence ID" value="NZ_JH651379.1"/>
</dbReference>
<keyword evidence="6" id="KW-0597">Phosphoprotein</keyword>
<keyword evidence="10" id="KW-1185">Reference proteome</keyword>
<keyword evidence="3 6" id="KW-0808">Transferase</keyword>
<accession>I3C6G3</accession>
<keyword evidence="4 6" id="KW-0547">Nucleotide-binding</keyword>
<name>I3C6G3_9FLAO</name>
<dbReference type="InterPro" id="IPR050512">
    <property type="entry name" value="Sulf_AdTrans/APS_kinase"/>
</dbReference>
<dbReference type="InterPro" id="IPR059117">
    <property type="entry name" value="APS_kinase_dom"/>
</dbReference>
<dbReference type="GO" id="GO:0004020">
    <property type="term" value="F:adenylylsulfate kinase activity"/>
    <property type="evidence" value="ECO:0007669"/>
    <property type="project" value="UniProtKB-UniRule"/>
</dbReference>
<reference evidence="9 10" key="1">
    <citation type="submission" date="2012-02" db="EMBL/GenBank/DDBJ databases">
        <title>Improved High-Quality Draft genome of Joostella marina DSM 19592.</title>
        <authorList>
            <consortium name="US DOE Joint Genome Institute (JGI-PGF)"/>
            <person name="Lucas S."/>
            <person name="Copeland A."/>
            <person name="Lapidus A."/>
            <person name="Bruce D."/>
            <person name="Goodwin L."/>
            <person name="Pitluck S."/>
            <person name="Peters L."/>
            <person name="Chertkov O."/>
            <person name="Ovchinnikova G."/>
            <person name="Kyrpides N."/>
            <person name="Mavromatis K."/>
            <person name="Detter J.C."/>
            <person name="Han C."/>
            <person name="Land M."/>
            <person name="Hauser L."/>
            <person name="Markowitz V."/>
            <person name="Cheng J.-F."/>
            <person name="Hugenholtz P."/>
            <person name="Woyke T."/>
            <person name="Wu D."/>
            <person name="Tindall B."/>
            <person name="Brambilla E."/>
            <person name="Klenk H.-P."/>
            <person name="Eisen J.A."/>
        </authorList>
    </citation>
    <scope>NUCLEOTIDE SEQUENCE [LARGE SCALE GENOMIC DNA]</scope>
    <source>
        <strain evidence="9 10">DSM 19592</strain>
    </source>
</reference>
<dbReference type="CDD" id="cd02027">
    <property type="entry name" value="APSK"/>
    <property type="match status" value="1"/>
</dbReference>
<evidence type="ECO:0000313" key="10">
    <source>
        <dbReference type="Proteomes" id="UP000004690"/>
    </source>
</evidence>
<keyword evidence="5 6" id="KW-0067">ATP-binding</keyword>
<dbReference type="HOGENOM" id="CLU_046932_1_0_10"/>
<dbReference type="NCBIfam" id="NF003013">
    <property type="entry name" value="PRK03846.1"/>
    <property type="match status" value="1"/>
</dbReference>
<keyword evidence="6 7" id="KW-0418">Kinase</keyword>
<dbReference type="Pfam" id="PF01583">
    <property type="entry name" value="APS_kinase"/>
    <property type="match status" value="1"/>
</dbReference>
<dbReference type="EMBL" id="JH651379">
    <property type="protein sequence ID" value="EIJ39206.1"/>
    <property type="molecule type" value="Genomic_DNA"/>
</dbReference>
<dbReference type="eggNOG" id="COG0529">
    <property type="taxonomic scope" value="Bacteria"/>
</dbReference>
<dbReference type="SUPFAM" id="SSF52540">
    <property type="entry name" value="P-loop containing nucleoside triphosphate hydrolases"/>
    <property type="match status" value="1"/>
</dbReference>
<dbReference type="GO" id="GO:0070814">
    <property type="term" value="P:hydrogen sulfide biosynthetic process"/>
    <property type="evidence" value="ECO:0007669"/>
    <property type="project" value="UniProtKB-UniRule"/>
</dbReference>
<evidence type="ECO:0000256" key="5">
    <source>
        <dbReference type="ARBA" id="ARBA00022840"/>
    </source>
</evidence>
<dbReference type="UniPathway" id="UPA00140">
    <property type="reaction ID" value="UER00205"/>
</dbReference>
<dbReference type="HAMAP" id="MF_00065">
    <property type="entry name" value="Adenylyl_sulf_kinase"/>
    <property type="match status" value="1"/>
</dbReference>
<evidence type="ECO:0000256" key="2">
    <source>
        <dbReference type="ARBA" id="ARBA00012121"/>
    </source>
</evidence>
<dbReference type="Proteomes" id="UP000004690">
    <property type="component" value="Unassembled WGS sequence"/>
</dbReference>
<evidence type="ECO:0000256" key="1">
    <source>
        <dbReference type="ARBA" id="ARBA00001823"/>
    </source>
</evidence>
<evidence type="ECO:0000256" key="4">
    <source>
        <dbReference type="ARBA" id="ARBA00022741"/>
    </source>
</evidence>